<keyword evidence="2" id="KW-1185">Reference proteome</keyword>
<comment type="caution">
    <text evidence="1">The sequence shown here is derived from an EMBL/GenBank/DDBJ whole genome shotgun (WGS) entry which is preliminary data.</text>
</comment>
<name>A0A5D0NV80_9ACTN</name>
<dbReference type="SUPFAM" id="SSF88659">
    <property type="entry name" value="Sigma3 and sigma4 domains of RNA polymerase sigma factors"/>
    <property type="match status" value="1"/>
</dbReference>
<gene>
    <name evidence="1" type="ORF">FXF69_05080</name>
</gene>
<proteinExistence type="predicted"/>
<protein>
    <submittedName>
        <fullName evidence="1">Sigma-70 family RNA polymerase sigma factor</fullName>
    </submittedName>
</protein>
<dbReference type="STRING" id="1220554.GCA_001552135_02320"/>
<organism evidence="1 2">
    <name type="scientific">Actinomadura chibensis</name>
    <dbReference type="NCBI Taxonomy" id="392828"/>
    <lineage>
        <taxon>Bacteria</taxon>
        <taxon>Bacillati</taxon>
        <taxon>Actinomycetota</taxon>
        <taxon>Actinomycetes</taxon>
        <taxon>Streptosporangiales</taxon>
        <taxon>Thermomonosporaceae</taxon>
        <taxon>Actinomadura</taxon>
    </lineage>
</organism>
<dbReference type="EMBL" id="VSFG01000001">
    <property type="protein sequence ID" value="TYB48563.1"/>
    <property type="molecule type" value="Genomic_DNA"/>
</dbReference>
<dbReference type="AlphaFoldDB" id="A0A5D0NV80"/>
<sequence>MDITISAPPTGWNRQNNVFGRLNLEWMRLRDDAVVNAVVARWARAEPAFAGLSSVALLEEAKSGPVDERVDALLGALAHKAGSPIADAPIAARIALQMMLPKAVRISRAHARLLPDADERDQLAVCCMYTAIRTLPARITHHVPPYLAWGAHQAMRREVLAQVRELPSDAVEAVAVPRAERNASEELGQLLAWAVARSVISRQDADLLAARYGNEAVGRRHSWKNIGDLQQIAEETGLSPAAIKQRCSRATRKLAAAVADYQPGPARGAELVPA</sequence>
<dbReference type="InterPro" id="IPR013324">
    <property type="entry name" value="RNA_pol_sigma_r3/r4-like"/>
</dbReference>
<reference evidence="1 2" key="1">
    <citation type="submission" date="2019-08" db="EMBL/GenBank/DDBJ databases">
        <title>Actinomadura sp. nov. CYP1-5 isolated from mountain soil.</title>
        <authorList>
            <person name="Songsumanus A."/>
            <person name="Kuncharoen N."/>
            <person name="Kudo T."/>
            <person name="Yuki M."/>
            <person name="Igarashi Y."/>
            <person name="Tanasupawat S."/>
        </authorList>
    </citation>
    <scope>NUCLEOTIDE SEQUENCE [LARGE SCALE GENOMIC DNA]</scope>
    <source>
        <strain evidence="1 2">JCM 14158</strain>
    </source>
</reference>
<evidence type="ECO:0000313" key="1">
    <source>
        <dbReference type="EMBL" id="TYB48563.1"/>
    </source>
</evidence>
<dbReference type="Gene3D" id="1.10.10.10">
    <property type="entry name" value="Winged helix-like DNA-binding domain superfamily/Winged helix DNA-binding domain"/>
    <property type="match status" value="1"/>
</dbReference>
<accession>A0A5D0NV80</accession>
<dbReference type="InterPro" id="IPR036388">
    <property type="entry name" value="WH-like_DNA-bd_sf"/>
</dbReference>
<dbReference type="Proteomes" id="UP000323380">
    <property type="component" value="Unassembled WGS sequence"/>
</dbReference>
<evidence type="ECO:0000313" key="2">
    <source>
        <dbReference type="Proteomes" id="UP000323380"/>
    </source>
</evidence>